<dbReference type="NCBIfam" id="TIGR03970">
    <property type="entry name" value="Rv0697"/>
    <property type="match status" value="1"/>
</dbReference>
<dbReference type="EC" id="1.-.-.-" evidence="8"/>
<evidence type="ECO:0000259" key="7">
    <source>
        <dbReference type="PROSITE" id="PS00624"/>
    </source>
</evidence>
<comment type="cofactor">
    <cofactor evidence="1 5">
        <name>FAD</name>
        <dbReference type="ChEBI" id="CHEBI:57692"/>
    </cofactor>
</comment>
<feature type="region of interest" description="Disordered" evidence="6">
    <location>
        <begin position="151"/>
        <end position="171"/>
    </location>
</feature>
<evidence type="ECO:0000313" key="9">
    <source>
        <dbReference type="Proteomes" id="UP000440096"/>
    </source>
</evidence>
<evidence type="ECO:0000256" key="2">
    <source>
        <dbReference type="ARBA" id="ARBA00010790"/>
    </source>
</evidence>
<evidence type="ECO:0000313" key="8">
    <source>
        <dbReference type="EMBL" id="MTD58938.1"/>
    </source>
</evidence>
<dbReference type="Pfam" id="PF05199">
    <property type="entry name" value="GMC_oxred_C"/>
    <property type="match status" value="1"/>
</dbReference>
<dbReference type="PANTHER" id="PTHR11552">
    <property type="entry name" value="GLUCOSE-METHANOL-CHOLINE GMC OXIDOREDUCTASE"/>
    <property type="match status" value="1"/>
</dbReference>
<evidence type="ECO:0000256" key="6">
    <source>
        <dbReference type="SAM" id="MobiDB-lite"/>
    </source>
</evidence>
<protein>
    <submittedName>
        <fullName evidence="8">Mycofactocin system GMC family oxidoreductase MftG</fullName>
        <ecNumber evidence="8">1.-.-.-</ecNumber>
    </submittedName>
</protein>
<dbReference type="InterPro" id="IPR036188">
    <property type="entry name" value="FAD/NAD-bd_sf"/>
</dbReference>
<evidence type="ECO:0000256" key="4">
    <source>
        <dbReference type="ARBA" id="ARBA00022827"/>
    </source>
</evidence>
<comment type="similarity">
    <text evidence="2">Belongs to the GMC oxidoreductase family.</text>
</comment>
<dbReference type="SUPFAM" id="SSF51905">
    <property type="entry name" value="FAD/NAD(P)-binding domain"/>
    <property type="match status" value="1"/>
</dbReference>
<name>A0A6N7ZB74_9PSEU</name>
<reference evidence="8 9" key="1">
    <citation type="submission" date="2019-11" db="EMBL/GenBank/DDBJ databases">
        <title>Draft genome of Amycolatopsis RM579.</title>
        <authorList>
            <person name="Duangmal K."/>
            <person name="Mingma R."/>
        </authorList>
    </citation>
    <scope>NUCLEOTIDE SEQUENCE [LARGE SCALE GENOMIC DNA]</scope>
    <source>
        <strain evidence="8 9">RM579</strain>
    </source>
</reference>
<sequence>MRARRRRSRKTKRGEAAVVSREEFDVIIVGSGSCGGALAARLTGDPDRRVLVLEAGAVYESVAALPQRVRDPADVSGGMPGSPHNWELTGEFADGFVAPVARGKVIGGSSSINAAYFIRGTKENFTEWAALGNDEWSYEKVLPFYKRSESEKDFPHDTEHHGTTGPIPVQREPIDRAPEFTRAFTDAAIGLGFPVEDDKNGPGSGGVGPVPTNISHGLRVSSAVGYLIPNLGRTNLTVKGGVQVTRVLFQGTRCIGVEASVEGRTQRFHARQTVLSAGALRTPQLLMLSGIGPARQLKEHGIEVLADVPGVGQNLMDHPKMSSPWTFSGTFPVLPGRNVMTSNLNWTAEGSGQAGDLEILPFVASRASMFRVDTDAVAMRVPAVQVSVMQEDSRGEVTLASADPLGNPRMKWNFFQQESDRVRIREGMKVLDELFHSAPMRAIGAKLLSLDKTDLASNAAMDAWMISHLNYAGHPSCTCKMGPDTDPMAVVDQYGTVRGVENLRICDQSVFPKLTSRGPAATAYLLGERMSAFFA</sequence>
<dbReference type="InterPro" id="IPR007867">
    <property type="entry name" value="GMC_OxRtase_C"/>
</dbReference>
<dbReference type="PROSITE" id="PS00624">
    <property type="entry name" value="GMC_OXRED_2"/>
    <property type="match status" value="1"/>
</dbReference>
<dbReference type="GO" id="GO:0050660">
    <property type="term" value="F:flavin adenine dinucleotide binding"/>
    <property type="evidence" value="ECO:0007669"/>
    <property type="project" value="InterPro"/>
</dbReference>
<dbReference type="SUPFAM" id="SSF54373">
    <property type="entry name" value="FAD-linked reductases, C-terminal domain"/>
    <property type="match status" value="1"/>
</dbReference>
<evidence type="ECO:0000256" key="5">
    <source>
        <dbReference type="PIRSR" id="PIRSR000137-2"/>
    </source>
</evidence>
<gene>
    <name evidence="8" type="primary">mftG</name>
    <name evidence="8" type="ORF">GKO32_33885</name>
</gene>
<dbReference type="Proteomes" id="UP000440096">
    <property type="component" value="Unassembled WGS sequence"/>
</dbReference>
<accession>A0A6N7ZB74</accession>
<keyword evidence="8" id="KW-0560">Oxidoreductase</keyword>
<dbReference type="InterPro" id="IPR023978">
    <property type="entry name" value="GMC_oxidoreductase_bact"/>
</dbReference>
<dbReference type="Gene3D" id="3.50.50.60">
    <property type="entry name" value="FAD/NAD(P)-binding domain"/>
    <property type="match status" value="1"/>
</dbReference>
<dbReference type="InterPro" id="IPR012132">
    <property type="entry name" value="GMC_OxRdtase"/>
</dbReference>
<feature type="binding site" evidence="5">
    <location>
        <position position="244"/>
    </location>
    <ligand>
        <name>FAD</name>
        <dbReference type="ChEBI" id="CHEBI:57692"/>
    </ligand>
</feature>
<dbReference type="PANTHER" id="PTHR11552:SF147">
    <property type="entry name" value="CHOLINE DEHYDROGENASE, MITOCHONDRIAL"/>
    <property type="match status" value="1"/>
</dbReference>
<keyword evidence="3" id="KW-0285">Flavoprotein</keyword>
<dbReference type="GO" id="GO:0016614">
    <property type="term" value="F:oxidoreductase activity, acting on CH-OH group of donors"/>
    <property type="evidence" value="ECO:0007669"/>
    <property type="project" value="InterPro"/>
</dbReference>
<keyword evidence="4 5" id="KW-0274">FAD</keyword>
<feature type="compositionally biased region" description="Basic and acidic residues" evidence="6">
    <location>
        <begin position="151"/>
        <end position="162"/>
    </location>
</feature>
<comment type="caution">
    <text evidence="8">The sequence shown here is derived from an EMBL/GenBank/DDBJ whole genome shotgun (WGS) entry which is preliminary data.</text>
</comment>
<feature type="binding site" evidence="5">
    <location>
        <position position="105"/>
    </location>
    <ligand>
        <name>FAD</name>
        <dbReference type="ChEBI" id="CHEBI:57692"/>
    </ligand>
</feature>
<feature type="domain" description="Glucose-methanol-choline oxidoreductase N-terminal" evidence="7">
    <location>
        <begin position="278"/>
        <end position="292"/>
    </location>
</feature>
<dbReference type="Pfam" id="PF00732">
    <property type="entry name" value="GMC_oxred_N"/>
    <property type="match status" value="1"/>
</dbReference>
<evidence type="ECO:0000256" key="3">
    <source>
        <dbReference type="ARBA" id="ARBA00022630"/>
    </source>
</evidence>
<dbReference type="OrthoDB" id="9785276at2"/>
<proteinExistence type="inferred from homology"/>
<keyword evidence="9" id="KW-1185">Reference proteome</keyword>
<dbReference type="Gene3D" id="3.30.410.40">
    <property type="match status" value="1"/>
</dbReference>
<dbReference type="PIRSF" id="PIRSF000137">
    <property type="entry name" value="Alcohol_oxidase"/>
    <property type="match status" value="1"/>
</dbReference>
<evidence type="ECO:0000256" key="1">
    <source>
        <dbReference type="ARBA" id="ARBA00001974"/>
    </source>
</evidence>
<dbReference type="InterPro" id="IPR000172">
    <property type="entry name" value="GMC_OxRdtase_N"/>
</dbReference>
<dbReference type="EMBL" id="WMBA01000082">
    <property type="protein sequence ID" value="MTD58938.1"/>
    <property type="molecule type" value="Genomic_DNA"/>
</dbReference>
<dbReference type="AlphaFoldDB" id="A0A6N7ZB74"/>
<organism evidence="8 9">
    <name type="scientific">Amycolatopsis pithecellobii</name>
    <dbReference type="NCBI Taxonomy" id="664692"/>
    <lineage>
        <taxon>Bacteria</taxon>
        <taxon>Bacillati</taxon>
        <taxon>Actinomycetota</taxon>
        <taxon>Actinomycetes</taxon>
        <taxon>Pseudonocardiales</taxon>
        <taxon>Pseudonocardiaceae</taxon>
        <taxon>Amycolatopsis</taxon>
    </lineage>
</organism>